<name>A0A645GIR9_9ZZZZ</name>
<protein>
    <submittedName>
        <fullName evidence="1">Uncharacterized protein</fullName>
    </submittedName>
</protein>
<accession>A0A645GIR9</accession>
<proteinExistence type="predicted"/>
<organism evidence="1">
    <name type="scientific">bioreactor metagenome</name>
    <dbReference type="NCBI Taxonomy" id="1076179"/>
    <lineage>
        <taxon>unclassified sequences</taxon>
        <taxon>metagenomes</taxon>
        <taxon>ecological metagenomes</taxon>
    </lineage>
</organism>
<reference evidence="1" key="1">
    <citation type="submission" date="2019-08" db="EMBL/GenBank/DDBJ databases">
        <authorList>
            <person name="Kucharzyk K."/>
            <person name="Murdoch R.W."/>
            <person name="Higgins S."/>
            <person name="Loffler F."/>
        </authorList>
    </citation>
    <scope>NUCLEOTIDE SEQUENCE</scope>
</reference>
<dbReference type="AlphaFoldDB" id="A0A645GIR9"/>
<gene>
    <name evidence="1" type="ORF">SDC9_173550</name>
</gene>
<sequence length="84" mass="9378">MKSGNGNESAVFFEIGNCRSEFHFQLFGMFFNDGATFLNIIGDNSATIRNYASMTDDVILKNRDIRGSTSDVHDGNSCFFFLFG</sequence>
<evidence type="ECO:0000313" key="1">
    <source>
        <dbReference type="EMBL" id="MPN26126.1"/>
    </source>
</evidence>
<dbReference type="EMBL" id="VSSQ01075552">
    <property type="protein sequence ID" value="MPN26126.1"/>
    <property type="molecule type" value="Genomic_DNA"/>
</dbReference>
<comment type="caution">
    <text evidence="1">The sequence shown here is derived from an EMBL/GenBank/DDBJ whole genome shotgun (WGS) entry which is preliminary data.</text>
</comment>